<dbReference type="Pfam" id="PF00588">
    <property type="entry name" value="SpoU_methylase"/>
    <property type="match status" value="1"/>
</dbReference>
<dbReference type="GO" id="GO:0008168">
    <property type="term" value="F:methyltransferase activity"/>
    <property type="evidence" value="ECO:0007669"/>
    <property type="project" value="UniProtKB-KW"/>
</dbReference>
<keyword evidence="6" id="KW-1185">Reference proteome</keyword>
<evidence type="ECO:0000313" key="6">
    <source>
        <dbReference type="Proteomes" id="UP001596410"/>
    </source>
</evidence>
<reference evidence="6" key="1">
    <citation type="journal article" date="2019" name="Int. J. Syst. Evol. Microbiol.">
        <title>The Global Catalogue of Microorganisms (GCM) 10K type strain sequencing project: providing services to taxonomists for standard genome sequencing and annotation.</title>
        <authorList>
            <consortium name="The Broad Institute Genomics Platform"/>
            <consortium name="The Broad Institute Genome Sequencing Center for Infectious Disease"/>
            <person name="Wu L."/>
            <person name="Ma J."/>
        </authorList>
    </citation>
    <scope>NUCLEOTIDE SEQUENCE [LARGE SCALE GENOMIC DNA]</scope>
    <source>
        <strain evidence="6">CGMCC 4.1621</strain>
    </source>
</reference>
<evidence type="ECO:0000259" key="4">
    <source>
        <dbReference type="SMART" id="SM00967"/>
    </source>
</evidence>
<dbReference type="InterPro" id="IPR001537">
    <property type="entry name" value="SpoU_MeTrfase"/>
</dbReference>
<evidence type="ECO:0000256" key="3">
    <source>
        <dbReference type="ARBA" id="ARBA00022679"/>
    </source>
</evidence>
<dbReference type="CDD" id="cd18095">
    <property type="entry name" value="SpoU-like_rRNA-MTase"/>
    <property type="match status" value="1"/>
</dbReference>
<dbReference type="Pfam" id="PF22435">
    <property type="entry name" value="MRM3-like_sub_bind"/>
    <property type="match status" value="1"/>
</dbReference>
<dbReference type="InterPro" id="IPR051259">
    <property type="entry name" value="rRNA_Methyltransferase"/>
</dbReference>
<dbReference type="PANTHER" id="PTHR43191">
    <property type="entry name" value="RRNA METHYLTRANSFERASE 3"/>
    <property type="match status" value="1"/>
</dbReference>
<evidence type="ECO:0000256" key="1">
    <source>
        <dbReference type="ARBA" id="ARBA00007228"/>
    </source>
</evidence>
<gene>
    <name evidence="5" type="ORF">ACFQIC_06845</name>
</gene>
<keyword evidence="3" id="KW-0808">Transferase</keyword>
<dbReference type="SMART" id="SM00967">
    <property type="entry name" value="SpoU_sub_bind"/>
    <property type="match status" value="1"/>
</dbReference>
<sequence length="244" mass="26979">MITSVTNSKVKEWKKLQKRKYRDKLAEFLVEGEHLVEEALRSEWLVKEVIIRESASFTISENLPVHYVSRQVFEEIAETQTPQGVAAIVQKKDSSYEASPYTLLIDAVQDPGNLGTLIRTADAAGFDQVIIGKGSVDAFNEKVIRSTQGSLFHVPIIQGELEDYAAKMKNAGILIYAATLEGAKPYKQFTPQGKVGLIVGNEGQGIRKELLPHADENVYIPIYGQAESLNVAIAAAILMYHFKG</sequence>
<protein>
    <submittedName>
        <fullName evidence="5">TrmH family RNA methyltransferase</fullName>
    </submittedName>
</protein>
<dbReference type="InterPro" id="IPR013123">
    <property type="entry name" value="SpoU_subst-bd"/>
</dbReference>
<organism evidence="5 6">
    <name type="scientific">Halobacillus seohaensis</name>
    <dbReference type="NCBI Taxonomy" id="447421"/>
    <lineage>
        <taxon>Bacteria</taxon>
        <taxon>Bacillati</taxon>
        <taxon>Bacillota</taxon>
        <taxon>Bacilli</taxon>
        <taxon>Bacillales</taxon>
        <taxon>Bacillaceae</taxon>
        <taxon>Halobacillus</taxon>
    </lineage>
</organism>
<dbReference type="SUPFAM" id="SSF75217">
    <property type="entry name" value="alpha/beta knot"/>
    <property type="match status" value="1"/>
</dbReference>
<name>A0ABW2EGY5_9BACI</name>
<dbReference type="InterPro" id="IPR029028">
    <property type="entry name" value="Alpha/beta_knot_MTases"/>
</dbReference>
<dbReference type="InterPro" id="IPR053888">
    <property type="entry name" value="MRM3-like_sub_bind"/>
</dbReference>
<dbReference type="PANTHER" id="PTHR43191:SF2">
    <property type="entry name" value="RRNA METHYLTRANSFERASE 3, MITOCHONDRIAL"/>
    <property type="match status" value="1"/>
</dbReference>
<dbReference type="Proteomes" id="UP001596410">
    <property type="component" value="Unassembled WGS sequence"/>
</dbReference>
<dbReference type="InterPro" id="IPR029064">
    <property type="entry name" value="Ribosomal_eL30-like_sf"/>
</dbReference>
<dbReference type="GO" id="GO:0032259">
    <property type="term" value="P:methylation"/>
    <property type="evidence" value="ECO:0007669"/>
    <property type="project" value="UniProtKB-KW"/>
</dbReference>
<dbReference type="InterPro" id="IPR029026">
    <property type="entry name" value="tRNA_m1G_MTases_N"/>
</dbReference>
<evidence type="ECO:0000256" key="2">
    <source>
        <dbReference type="ARBA" id="ARBA00022603"/>
    </source>
</evidence>
<feature type="domain" description="RNA 2-O ribose methyltransferase substrate binding" evidence="4">
    <location>
        <begin position="29"/>
        <end position="95"/>
    </location>
</feature>
<dbReference type="EMBL" id="JBHSZV010000014">
    <property type="protein sequence ID" value="MFC7061578.1"/>
    <property type="molecule type" value="Genomic_DNA"/>
</dbReference>
<dbReference type="Gene3D" id="3.40.1280.10">
    <property type="match status" value="1"/>
</dbReference>
<evidence type="ECO:0000313" key="5">
    <source>
        <dbReference type="EMBL" id="MFC7061578.1"/>
    </source>
</evidence>
<dbReference type="Gene3D" id="3.30.1330.30">
    <property type="match status" value="1"/>
</dbReference>
<proteinExistence type="inferred from homology"/>
<dbReference type="SUPFAM" id="SSF55315">
    <property type="entry name" value="L30e-like"/>
    <property type="match status" value="1"/>
</dbReference>
<keyword evidence="2 5" id="KW-0489">Methyltransferase</keyword>
<comment type="similarity">
    <text evidence="1">Belongs to the class IV-like SAM-binding methyltransferase superfamily. RNA methyltransferase TrmH family.</text>
</comment>
<comment type="caution">
    <text evidence="5">The sequence shown here is derived from an EMBL/GenBank/DDBJ whole genome shotgun (WGS) entry which is preliminary data.</text>
</comment>
<accession>A0ABW2EGY5</accession>
<dbReference type="RefSeq" id="WP_204707315.1">
    <property type="nucleotide sequence ID" value="NZ_JBHSZV010000014.1"/>
</dbReference>